<evidence type="ECO:0000313" key="5">
    <source>
        <dbReference type="EMBL" id="MDT9601053.1"/>
    </source>
</evidence>
<reference evidence="5 6" key="1">
    <citation type="submission" date="2023-05" db="EMBL/GenBank/DDBJ databases">
        <authorList>
            <person name="Guo Y."/>
        </authorList>
    </citation>
    <scope>NUCLEOTIDE SEQUENCE [LARGE SCALE GENOMIC DNA]</scope>
    <source>
        <strain evidence="5 6">GR2756</strain>
    </source>
</reference>
<gene>
    <name evidence="5" type="ORF">RQX22_19035</name>
</gene>
<proteinExistence type="inferred from homology"/>
<dbReference type="Gene3D" id="3.40.50.620">
    <property type="entry name" value="HUPs"/>
    <property type="match status" value="2"/>
</dbReference>
<evidence type="ECO:0000256" key="3">
    <source>
        <dbReference type="ARBA" id="ARBA00022840"/>
    </source>
</evidence>
<evidence type="ECO:0000259" key="4">
    <source>
        <dbReference type="Pfam" id="PF00582"/>
    </source>
</evidence>
<dbReference type="RefSeq" id="WP_315728749.1">
    <property type="nucleotide sequence ID" value="NZ_JAVUPU010000017.1"/>
</dbReference>
<name>A0ABU3QCC5_9SPHN</name>
<dbReference type="EMBL" id="JAVUPU010000017">
    <property type="protein sequence ID" value="MDT9601053.1"/>
    <property type="molecule type" value="Genomic_DNA"/>
</dbReference>
<dbReference type="Pfam" id="PF00582">
    <property type="entry name" value="Usp"/>
    <property type="match status" value="2"/>
</dbReference>
<keyword evidence="6" id="KW-1185">Reference proteome</keyword>
<comment type="similarity">
    <text evidence="1">Belongs to the universal stress protein A family.</text>
</comment>
<dbReference type="InterPro" id="IPR006016">
    <property type="entry name" value="UspA"/>
</dbReference>
<dbReference type="InterPro" id="IPR006015">
    <property type="entry name" value="Universal_stress_UspA"/>
</dbReference>
<keyword evidence="2" id="KW-0547">Nucleotide-binding</keyword>
<dbReference type="PRINTS" id="PR01438">
    <property type="entry name" value="UNVRSLSTRESS"/>
</dbReference>
<feature type="domain" description="UspA" evidence="4">
    <location>
        <begin position="138"/>
        <end position="281"/>
    </location>
</feature>
<evidence type="ECO:0000256" key="2">
    <source>
        <dbReference type="ARBA" id="ARBA00022741"/>
    </source>
</evidence>
<dbReference type="PANTHER" id="PTHR46268:SF27">
    <property type="entry name" value="UNIVERSAL STRESS PROTEIN RV2623"/>
    <property type="match status" value="1"/>
</dbReference>
<feature type="domain" description="UspA" evidence="4">
    <location>
        <begin position="2"/>
        <end position="129"/>
    </location>
</feature>
<dbReference type="PANTHER" id="PTHR46268">
    <property type="entry name" value="STRESS RESPONSE PROTEIN NHAX"/>
    <property type="match status" value="1"/>
</dbReference>
<dbReference type="InterPro" id="IPR014729">
    <property type="entry name" value="Rossmann-like_a/b/a_fold"/>
</dbReference>
<protein>
    <submittedName>
        <fullName evidence="5">Universal stress protein</fullName>
    </submittedName>
</protein>
<organism evidence="5 6">
    <name type="scientific">Sphingosinicella rhizophila</name>
    <dbReference type="NCBI Taxonomy" id="3050082"/>
    <lineage>
        <taxon>Bacteria</taxon>
        <taxon>Pseudomonadati</taxon>
        <taxon>Pseudomonadota</taxon>
        <taxon>Alphaproteobacteria</taxon>
        <taxon>Sphingomonadales</taxon>
        <taxon>Sphingosinicellaceae</taxon>
        <taxon>Sphingosinicella</taxon>
    </lineage>
</organism>
<dbReference type="SUPFAM" id="SSF52402">
    <property type="entry name" value="Adenine nucleotide alpha hydrolases-like"/>
    <property type="match status" value="2"/>
</dbReference>
<keyword evidence="3" id="KW-0067">ATP-binding</keyword>
<sequence length="285" mass="30854">MDRILVATDFSTRSDRALRRATLIARRVGASLTVVHVVDADRPERLVAADQAAALSALEETAQTLRTGDEIAADPLVQVDDVHSGILNAAEQVGAHLIILGPHRSRLRDVFIGTTVERVVRRSRFPLLVAIQAPSASYERTLLALDFDEASKSAGRAALAMGIFERTDVVVMHAFDTPAEGMLRRAMDTTGAIDDYVASERGQAVEKLHGLVRALGLPSHDQRVAAINGTPARSILESARSQDAHLIVLGTNQRKGFERLLIGSVTEDVIRDAHRDVLIIPTDEG</sequence>
<dbReference type="CDD" id="cd00293">
    <property type="entry name" value="USP-like"/>
    <property type="match status" value="2"/>
</dbReference>
<accession>A0ABU3QCC5</accession>
<dbReference type="Proteomes" id="UP001259572">
    <property type="component" value="Unassembled WGS sequence"/>
</dbReference>
<evidence type="ECO:0000256" key="1">
    <source>
        <dbReference type="ARBA" id="ARBA00008791"/>
    </source>
</evidence>
<comment type="caution">
    <text evidence="5">The sequence shown here is derived from an EMBL/GenBank/DDBJ whole genome shotgun (WGS) entry which is preliminary data.</text>
</comment>
<evidence type="ECO:0000313" key="6">
    <source>
        <dbReference type="Proteomes" id="UP001259572"/>
    </source>
</evidence>